<name>A0A4R3ZRX8_9ACTN</name>
<gene>
    <name evidence="2" type="ORF">EDD19_1164</name>
</gene>
<feature type="region of interest" description="Disordered" evidence="1">
    <location>
        <begin position="274"/>
        <end position="296"/>
    </location>
</feature>
<evidence type="ECO:0000313" key="2">
    <source>
        <dbReference type="EMBL" id="TCW22968.1"/>
    </source>
</evidence>
<dbReference type="Proteomes" id="UP000295805">
    <property type="component" value="Unassembled WGS sequence"/>
</dbReference>
<feature type="compositionally biased region" description="Basic and acidic residues" evidence="1">
    <location>
        <begin position="15"/>
        <end position="25"/>
    </location>
</feature>
<feature type="compositionally biased region" description="Low complexity" evidence="1">
    <location>
        <begin position="58"/>
        <end position="80"/>
    </location>
</feature>
<organism evidence="2 3">
    <name type="scientific">Dietzia cinnamea</name>
    <dbReference type="NCBI Taxonomy" id="321318"/>
    <lineage>
        <taxon>Bacteria</taxon>
        <taxon>Bacillati</taxon>
        <taxon>Actinomycetota</taxon>
        <taxon>Actinomycetes</taxon>
        <taxon>Mycobacteriales</taxon>
        <taxon>Dietziaceae</taxon>
        <taxon>Dietzia</taxon>
    </lineage>
</organism>
<dbReference type="RefSeq" id="WP_207913579.1">
    <property type="nucleotide sequence ID" value="NZ_CP143053.1"/>
</dbReference>
<protein>
    <submittedName>
        <fullName evidence="2">Uncharacterized protein</fullName>
    </submittedName>
</protein>
<accession>A0A4R3ZRX8</accession>
<evidence type="ECO:0000256" key="1">
    <source>
        <dbReference type="SAM" id="MobiDB-lite"/>
    </source>
</evidence>
<feature type="region of interest" description="Disordered" evidence="1">
    <location>
        <begin position="50"/>
        <end position="92"/>
    </location>
</feature>
<feature type="region of interest" description="Disordered" evidence="1">
    <location>
        <begin position="320"/>
        <end position="356"/>
    </location>
</feature>
<dbReference type="EMBL" id="SMCX01000016">
    <property type="protein sequence ID" value="TCW22968.1"/>
    <property type="molecule type" value="Genomic_DNA"/>
</dbReference>
<reference evidence="2 3" key="1">
    <citation type="submission" date="2019-03" db="EMBL/GenBank/DDBJ databases">
        <title>Root nodule microbial communities of legume samples collected from USA, Mexico and Botswana.</title>
        <authorList>
            <person name="Hirsch A."/>
        </authorList>
    </citation>
    <scope>NUCLEOTIDE SEQUENCE [LARGE SCALE GENOMIC DNA]</scope>
    <source>
        <strain evidence="2 3">55</strain>
    </source>
</reference>
<feature type="region of interest" description="Disordered" evidence="1">
    <location>
        <begin position="1"/>
        <end position="33"/>
    </location>
</feature>
<dbReference type="AlphaFoldDB" id="A0A4R3ZRX8"/>
<evidence type="ECO:0000313" key="3">
    <source>
        <dbReference type="Proteomes" id="UP000295805"/>
    </source>
</evidence>
<dbReference type="GeneID" id="89530245"/>
<comment type="caution">
    <text evidence="2">The sequence shown here is derived from an EMBL/GenBank/DDBJ whole genome shotgun (WGS) entry which is preliminary data.</text>
</comment>
<sequence>MDPRSTVIPGPSRTTRRERGGDRGRGGRGGSGRRLLAAALAATLVVGTAGCADDDASDPAASGQATTTGAGAAADPDAQALEPEVSVDPGPAPTVELVDAGQGERRVLAYAPSLEPAVVAVTRAATSRTEVPGSEPRVDDTPEQTLTLEGRSEPDVDGAQRATVTAREFTSVDDRRSAQFATAPGFTVTWTRSADGVIRELSLAAPAGATDAARAGVEITANAISEATVAFPTEEIGVGARWTVTRQVDDAVAPTRVTTYELVDLDGDVATVRSRTEAPDPQDTLTAPAPDGGPGVTLDVESYDVSGSGELTVDLRAALPVGGTTESSTRTAYVDPDSGRRSTYEEDSELSFRTVD</sequence>
<proteinExistence type="predicted"/>